<feature type="non-terminal residue" evidence="7">
    <location>
        <position position="1"/>
    </location>
</feature>
<feature type="domain" description="Fascin-like" evidence="6">
    <location>
        <begin position="147"/>
        <end position="259"/>
    </location>
</feature>
<keyword evidence="4" id="KW-0009">Actin-binding</keyword>
<evidence type="ECO:0000256" key="4">
    <source>
        <dbReference type="ARBA" id="ARBA00023203"/>
    </source>
</evidence>
<evidence type="ECO:0000256" key="3">
    <source>
        <dbReference type="ARBA" id="ARBA00022490"/>
    </source>
</evidence>
<dbReference type="EMBL" id="KV590211">
    <property type="protein sequence ID" value="OPL21594.1"/>
    <property type="molecule type" value="Genomic_DNA"/>
</dbReference>
<dbReference type="GO" id="GO:0015629">
    <property type="term" value="C:actin cytoskeleton"/>
    <property type="evidence" value="ECO:0007669"/>
    <property type="project" value="TreeGrafter"/>
</dbReference>
<dbReference type="FunFam" id="2.80.10.50:FF:000010">
    <property type="entry name" value="Fascin"/>
    <property type="match status" value="1"/>
</dbReference>
<dbReference type="AlphaFoldDB" id="A0A3L5TRU1"/>
<dbReference type="FunFam" id="2.80.10.50:FF:000008">
    <property type="entry name" value="Fascin"/>
    <property type="match status" value="1"/>
</dbReference>
<comment type="caution">
    <text evidence="7">The sequence shown here is derived from an EMBL/GenBank/DDBJ whole genome shotgun (WGS) entry which is preliminary data.</text>
</comment>
<dbReference type="GO" id="GO:0030674">
    <property type="term" value="F:protein-macromolecule adaptor activity"/>
    <property type="evidence" value="ECO:0007669"/>
    <property type="project" value="InterPro"/>
</dbReference>
<evidence type="ECO:0000256" key="1">
    <source>
        <dbReference type="ARBA" id="ARBA00004245"/>
    </source>
</evidence>
<dbReference type="Gene3D" id="2.80.10.50">
    <property type="match status" value="4"/>
</dbReference>
<keyword evidence="3" id="KW-0963">Cytoplasm</keyword>
<dbReference type="PANTHER" id="PTHR10551">
    <property type="entry name" value="FASCIN"/>
    <property type="match status" value="1"/>
</dbReference>
<dbReference type="Pfam" id="PF06268">
    <property type="entry name" value="Fascin"/>
    <property type="match status" value="4"/>
</dbReference>
<evidence type="ECO:0000259" key="6">
    <source>
        <dbReference type="Pfam" id="PF06268"/>
    </source>
</evidence>
<keyword evidence="8" id="KW-1185">Reference proteome</keyword>
<feature type="domain" description="Fascin-like" evidence="6">
    <location>
        <begin position="409"/>
        <end position="502"/>
    </location>
</feature>
<proteinExistence type="inferred from homology"/>
<evidence type="ECO:0000256" key="5">
    <source>
        <dbReference type="ARBA" id="ARBA00023212"/>
    </source>
</evidence>
<evidence type="ECO:0000256" key="2">
    <source>
        <dbReference type="ARBA" id="ARBA00007415"/>
    </source>
</evidence>
<dbReference type="GO" id="GO:0007163">
    <property type="term" value="P:establishment or maintenance of cell polarity"/>
    <property type="evidence" value="ECO:0007669"/>
    <property type="project" value="TreeGrafter"/>
</dbReference>
<dbReference type="CDD" id="cd23336">
    <property type="entry name" value="beta-trefoil_FSCN_rpt3"/>
    <property type="match status" value="1"/>
</dbReference>
<sequence length="502" mass="56385">MNGVSNGHSPAALQWKVGLVNYANKYLTAETFGFKVNVTGAALKKKQTWTLEQDLNEEVVYIKSHLGKYLSSDKYGNITCDAGDDEFDATAKFVIEYATDGSGKWHFRNVQHGNYLGGTDENLKCFAKTPTNAEQWTVQLSIHPQVHLRNVNRRRYAHLSNDEIQCTEVTPWGQDALIILEFVDGKYALKTCDNRYLHKNGHLVDNLDNDSLFALAVKSGQHSGLAFQDSEGRYLTAVGSTASMKGRNKTITKDELFTIEDSHPQIILIAYTGKKVSTKQGVDITANQDEETDNETFQAEYVKSREKWAFKTIHNKYWTFDQVTSGVQDKSSEIKAECLFDLEWQGDGSIALKACNGLYIFNKQTGCLLAQSTTITDKEKFKVKIVNRPLLVLKSEHGFVGQKTSTNLEYCCNRATYNIIFMEPSPEGGSYRFKGTNGKYWSLTSDNTVNPNSDSPVDFILEFQPESKLTIKAPNGNFLKGEQNGLFRALAEDQTSATLWEY</sequence>
<comment type="subcellular location">
    <subcellularLocation>
        <location evidence="1">Cytoplasm</location>
        <location evidence="1">Cytoskeleton</location>
    </subcellularLocation>
</comment>
<dbReference type="FunFam" id="2.80.10.50:FF:000015">
    <property type="entry name" value="Fascin"/>
    <property type="match status" value="1"/>
</dbReference>
<organism evidence="7 8">
    <name type="scientific">Mytilus galloprovincialis</name>
    <name type="common">Mediterranean mussel</name>
    <dbReference type="NCBI Taxonomy" id="29158"/>
    <lineage>
        <taxon>Eukaryota</taxon>
        <taxon>Metazoa</taxon>
        <taxon>Spiralia</taxon>
        <taxon>Lophotrochozoa</taxon>
        <taxon>Mollusca</taxon>
        <taxon>Bivalvia</taxon>
        <taxon>Autobranchia</taxon>
        <taxon>Pteriomorphia</taxon>
        <taxon>Mytilida</taxon>
        <taxon>Mytiloidea</taxon>
        <taxon>Mytilidae</taxon>
        <taxon>Mytilinae</taxon>
        <taxon>Mytilus</taxon>
    </lineage>
</organism>
<evidence type="ECO:0000313" key="7">
    <source>
        <dbReference type="EMBL" id="OPL21594.1"/>
    </source>
</evidence>
<keyword evidence="5" id="KW-0206">Cytoskeleton</keyword>
<dbReference type="PANTHER" id="PTHR10551:SF9">
    <property type="entry name" value="FASCIN-2"/>
    <property type="match status" value="1"/>
</dbReference>
<dbReference type="PIRSF" id="PIRSF005682">
    <property type="entry name" value="Fascin"/>
    <property type="match status" value="1"/>
</dbReference>
<dbReference type="InterPro" id="IPR008999">
    <property type="entry name" value="Actin-crosslinking"/>
</dbReference>
<evidence type="ECO:0000313" key="8">
    <source>
        <dbReference type="Proteomes" id="UP000266721"/>
    </source>
</evidence>
<dbReference type="SMR" id="A0A3L5TRU1"/>
<feature type="domain" description="Fascin-like" evidence="6">
    <location>
        <begin position="23"/>
        <end position="138"/>
    </location>
</feature>
<dbReference type="CDD" id="cd23334">
    <property type="entry name" value="beta-trefoil_FSCN_rpt1"/>
    <property type="match status" value="1"/>
</dbReference>
<dbReference type="Proteomes" id="UP000266721">
    <property type="component" value="Unassembled WGS sequence"/>
</dbReference>
<dbReference type="InterPro" id="IPR022768">
    <property type="entry name" value="Fascin-like_dom"/>
</dbReference>
<dbReference type="GO" id="GO:0016477">
    <property type="term" value="P:cell migration"/>
    <property type="evidence" value="ECO:0007669"/>
    <property type="project" value="TreeGrafter"/>
</dbReference>
<gene>
    <name evidence="7" type="ORF">AM593_03519</name>
</gene>
<dbReference type="SUPFAM" id="SSF50405">
    <property type="entry name" value="Actin-crosslinking proteins"/>
    <property type="match status" value="4"/>
</dbReference>
<comment type="similarity">
    <text evidence="2">Belongs to the fascin family.</text>
</comment>
<dbReference type="GO" id="GO:0005737">
    <property type="term" value="C:cytoplasm"/>
    <property type="evidence" value="ECO:0007669"/>
    <property type="project" value="TreeGrafter"/>
</dbReference>
<dbReference type="GO" id="GO:0051017">
    <property type="term" value="P:actin filament bundle assembly"/>
    <property type="evidence" value="ECO:0007669"/>
    <property type="project" value="TreeGrafter"/>
</dbReference>
<dbReference type="CDD" id="cd23337">
    <property type="entry name" value="beta-trefoil_FSCN_rpt4"/>
    <property type="match status" value="1"/>
</dbReference>
<feature type="domain" description="Fascin-like" evidence="6">
    <location>
        <begin position="273"/>
        <end position="383"/>
    </location>
</feature>
<reference evidence="7 8" key="1">
    <citation type="journal article" date="2016" name="PLoS ONE">
        <title>A First Insight into the Genome of the Filter-Feeder Mussel Mytilus galloprovincialis.</title>
        <authorList>
            <person name="Murgarella M."/>
            <person name="Puiu D."/>
            <person name="Novoa B."/>
            <person name="Figueras A."/>
            <person name="Posada D."/>
            <person name="Canchaya C."/>
        </authorList>
    </citation>
    <scope>NUCLEOTIDE SEQUENCE [LARGE SCALE GENOMIC DNA]</scope>
    <source>
        <tissue evidence="7">Muscle</tissue>
    </source>
</reference>
<name>A0A3L5TRU1_MYTGA</name>
<protein>
    <submittedName>
        <fullName evidence="7">Isoform a</fullName>
    </submittedName>
</protein>
<accession>A0A3L5TRU1</accession>
<dbReference type="InterPro" id="IPR010431">
    <property type="entry name" value="Fascin"/>
</dbReference>
<dbReference type="CDD" id="cd23335">
    <property type="entry name" value="beta-trefoil_FSCN_rpt2"/>
    <property type="match status" value="1"/>
</dbReference>
<dbReference type="GO" id="GO:0051015">
    <property type="term" value="F:actin filament binding"/>
    <property type="evidence" value="ECO:0007669"/>
    <property type="project" value="InterPro"/>
</dbReference>
<dbReference type="InterPro" id="IPR024703">
    <property type="entry name" value="Fascin_metazoans"/>
</dbReference>